<feature type="transmembrane region" description="Helical" evidence="8">
    <location>
        <begin position="200"/>
        <end position="219"/>
    </location>
</feature>
<feature type="transmembrane region" description="Helical" evidence="8">
    <location>
        <begin position="124"/>
        <end position="144"/>
    </location>
</feature>
<feature type="transmembrane region" description="Helical" evidence="8">
    <location>
        <begin position="286"/>
        <end position="306"/>
    </location>
</feature>
<evidence type="ECO:0000256" key="8">
    <source>
        <dbReference type="SAM" id="Phobius"/>
    </source>
</evidence>
<comment type="subcellular location">
    <subcellularLocation>
        <location evidence="1">Cell membrane</location>
        <topology evidence="1">Multi-pass membrane protein</topology>
    </subcellularLocation>
</comment>
<evidence type="ECO:0000256" key="5">
    <source>
        <dbReference type="ARBA" id="ARBA00022692"/>
    </source>
</evidence>
<evidence type="ECO:0000313" key="9">
    <source>
        <dbReference type="EMBL" id="RBO95875.1"/>
    </source>
</evidence>
<keyword evidence="4" id="KW-1003">Cell membrane</keyword>
<keyword evidence="10" id="KW-1185">Reference proteome</keyword>
<evidence type="ECO:0000256" key="2">
    <source>
        <dbReference type="ARBA" id="ARBA00007935"/>
    </source>
</evidence>
<organism evidence="9 10">
    <name type="scientific">Pseudochrobactrum asaccharolyticum</name>
    <dbReference type="NCBI Taxonomy" id="354351"/>
    <lineage>
        <taxon>Bacteria</taxon>
        <taxon>Pseudomonadati</taxon>
        <taxon>Pseudomonadota</taxon>
        <taxon>Alphaproteobacteria</taxon>
        <taxon>Hyphomicrobiales</taxon>
        <taxon>Brucellaceae</taxon>
        <taxon>Pseudochrobactrum</taxon>
    </lineage>
</organism>
<feature type="transmembrane region" description="Helical" evidence="8">
    <location>
        <begin position="99"/>
        <end position="117"/>
    </location>
</feature>
<dbReference type="Proteomes" id="UP000252893">
    <property type="component" value="Unassembled WGS sequence"/>
</dbReference>
<proteinExistence type="inferred from homology"/>
<dbReference type="PANTHER" id="PTHR30472">
    <property type="entry name" value="FERRIC ENTEROBACTIN TRANSPORT SYSTEM PERMEASE PROTEIN"/>
    <property type="match status" value="1"/>
</dbReference>
<dbReference type="Pfam" id="PF01032">
    <property type="entry name" value="FecCD"/>
    <property type="match status" value="1"/>
</dbReference>
<keyword evidence="7 8" id="KW-0472">Membrane</keyword>
<dbReference type="GO" id="GO:0033214">
    <property type="term" value="P:siderophore-iron import into cell"/>
    <property type="evidence" value="ECO:0007669"/>
    <property type="project" value="TreeGrafter"/>
</dbReference>
<keyword evidence="6 8" id="KW-1133">Transmembrane helix</keyword>
<name>A0A366E183_9HYPH</name>
<feature type="transmembrane region" description="Helical" evidence="8">
    <location>
        <begin position="245"/>
        <end position="274"/>
    </location>
</feature>
<feature type="transmembrane region" description="Helical" evidence="8">
    <location>
        <begin position="150"/>
        <end position="166"/>
    </location>
</feature>
<sequence>MVHETIYPVRSESTLPVENPANRRSALKRLALLALLALIAMAGFMTIGAKGSWSFVLPFRGTKLAAMILVAYSIALSTILFQTITNNRILTPSIMGFDALYALLQTVLVFALGAHAVSMANPKLMFLVEIVLMMGFSGLLYRWLFAGEGRSLHLLMLVGIIFGVFFRSGTGFMQRIIDPNDFVVLQDRLFASFNTIDSQLLGLSTAIVAVVSVIAWRIGHRFDILSLGRETAIGLGINYKRTTMIILMMVAVLVSVSTALVGPVTFFGLLVANLAYMIMPVTRHRYTIPAAALLAVIALVGGQLILERVFAFNTALGIVIEFVGGLFFILMLVRGVAR</sequence>
<dbReference type="GO" id="GO:0005886">
    <property type="term" value="C:plasma membrane"/>
    <property type="evidence" value="ECO:0007669"/>
    <property type="project" value="UniProtKB-SubCell"/>
</dbReference>
<evidence type="ECO:0000256" key="4">
    <source>
        <dbReference type="ARBA" id="ARBA00022475"/>
    </source>
</evidence>
<dbReference type="PANTHER" id="PTHR30472:SF19">
    <property type="entry name" value="PETROBACTIN IMPORT SYSTEM PERMEASE PROTEIN YCLO"/>
    <property type="match status" value="1"/>
</dbReference>
<dbReference type="InterPro" id="IPR037294">
    <property type="entry name" value="ABC_BtuC-like"/>
</dbReference>
<gene>
    <name evidence="9" type="ORF">DFR47_103439</name>
</gene>
<comment type="similarity">
    <text evidence="2">Belongs to the binding-protein-dependent transport system permease family. FecCD subfamily.</text>
</comment>
<reference evidence="9 10" key="1">
    <citation type="submission" date="2018-06" db="EMBL/GenBank/DDBJ databases">
        <title>Genomic Encyclopedia of Type Strains, Phase IV (KMG-IV): sequencing the most valuable type-strain genomes for metagenomic binning, comparative biology and taxonomic classification.</title>
        <authorList>
            <person name="Goeker M."/>
        </authorList>
    </citation>
    <scope>NUCLEOTIDE SEQUENCE [LARGE SCALE GENOMIC DNA]</scope>
    <source>
        <strain evidence="9 10">DSM 25619</strain>
    </source>
</reference>
<evidence type="ECO:0000256" key="1">
    <source>
        <dbReference type="ARBA" id="ARBA00004651"/>
    </source>
</evidence>
<dbReference type="EMBL" id="QNRH01000003">
    <property type="protein sequence ID" value="RBO95875.1"/>
    <property type="molecule type" value="Genomic_DNA"/>
</dbReference>
<evidence type="ECO:0000313" key="10">
    <source>
        <dbReference type="Proteomes" id="UP000252893"/>
    </source>
</evidence>
<feature type="transmembrane region" description="Helical" evidence="8">
    <location>
        <begin position="64"/>
        <end position="84"/>
    </location>
</feature>
<evidence type="ECO:0000256" key="7">
    <source>
        <dbReference type="ARBA" id="ARBA00023136"/>
    </source>
</evidence>
<accession>A0A366E183</accession>
<evidence type="ECO:0000256" key="6">
    <source>
        <dbReference type="ARBA" id="ARBA00022989"/>
    </source>
</evidence>
<dbReference type="SUPFAM" id="SSF81345">
    <property type="entry name" value="ABC transporter involved in vitamin B12 uptake, BtuC"/>
    <property type="match status" value="1"/>
</dbReference>
<dbReference type="Gene3D" id="1.10.3470.10">
    <property type="entry name" value="ABC transporter involved in vitamin B12 uptake, BtuC"/>
    <property type="match status" value="1"/>
</dbReference>
<feature type="transmembrane region" description="Helical" evidence="8">
    <location>
        <begin position="312"/>
        <end position="333"/>
    </location>
</feature>
<protein>
    <submittedName>
        <fullName evidence="9">Iron complex transport system permease protein</fullName>
    </submittedName>
</protein>
<dbReference type="CDD" id="cd06550">
    <property type="entry name" value="TM_ABC_iron-siderophores_like"/>
    <property type="match status" value="1"/>
</dbReference>
<feature type="transmembrane region" description="Helical" evidence="8">
    <location>
        <begin position="30"/>
        <end position="52"/>
    </location>
</feature>
<evidence type="ECO:0000256" key="3">
    <source>
        <dbReference type="ARBA" id="ARBA00022448"/>
    </source>
</evidence>
<dbReference type="AlphaFoldDB" id="A0A366E183"/>
<comment type="caution">
    <text evidence="9">The sequence shown here is derived from an EMBL/GenBank/DDBJ whole genome shotgun (WGS) entry which is preliminary data.</text>
</comment>
<dbReference type="GO" id="GO:0022857">
    <property type="term" value="F:transmembrane transporter activity"/>
    <property type="evidence" value="ECO:0007669"/>
    <property type="project" value="InterPro"/>
</dbReference>
<dbReference type="InterPro" id="IPR000522">
    <property type="entry name" value="ABC_transptr_permease_BtuC"/>
</dbReference>
<keyword evidence="3" id="KW-0813">Transport</keyword>
<keyword evidence="5 8" id="KW-0812">Transmembrane</keyword>